<dbReference type="FunFam" id="1.20.870.10:FF:000001">
    <property type="entry name" value="rap guanine nucleotide exchange factor 2 isoform X2"/>
    <property type="match status" value="1"/>
</dbReference>
<feature type="region of interest" description="Disordered" evidence="11">
    <location>
        <begin position="31"/>
        <end position="62"/>
    </location>
</feature>
<dbReference type="Pfam" id="PF00618">
    <property type="entry name" value="RasGEF_N"/>
    <property type="match status" value="1"/>
</dbReference>
<evidence type="ECO:0000313" key="13">
    <source>
        <dbReference type="EMBL" id="CDQ63775.1"/>
    </source>
</evidence>
<dbReference type="EMBL" id="FR904450">
    <property type="protein sequence ID" value="CDQ63775.1"/>
    <property type="molecule type" value="Genomic_DNA"/>
</dbReference>
<evidence type="ECO:0000256" key="3">
    <source>
        <dbReference type="ARBA" id="ARBA00004496"/>
    </source>
</evidence>
<dbReference type="InterPro" id="IPR000595">
    <property type="entry name" value="cNMP-bd_dom"/>
</dbReference>
<feature type="compositionally biased region" description="Acidic residues" evidence="11">
    <location>
        <begin position="46"/>
        <end position="57"/>
    </location>
</feature>
<dbReference type="CDD" id="cd00038">
    <property type="entry name" value="CAP_ED"/>
    <property type="match status" value="1"/>
</dbReference>
<reference evidence="13" key="1">
    <citation type="journal article" date="2014" name="Nat. Commun.">
        <title>The rainbow trout genome provides novel insights into evolution after whole-genome duplication in vertebrates.</title>
        <authorList>
            <person name="Berthelot C."/>
            <person name="Brunet F."/>
            <person name="Chalopin D."/>
            <person name="Juanchich A."/>
            <person name="Bernard M."/>
            <person name="Noel B."/>
            <person name="Bento P."/>
            <person name="Da Silva C."/>
            <person name="Labadie K."/>
            <person name="Alberti A."/>
            <person name="Aury J.M."/>
            <person name="Louis A."/>
            <person name="Dehais P."/>
            <person name="Bardou P."/>
            <person name="Montfort J."/>
            <person name="Klopp C."/>
            <person name="Cabau C."/>
            <person name="Gaspin C."/>
            <person name="Thorgaard G.H."/>
            <person name="Boussaha M."/>
            <person name="Quillet E."/>
            <person name="Guyomard R."/>
            <person name="Galiana D."/>
            <person name="Bobe J."/>
            <person name="Volff J.N."/>
            <person name="Genet C."/>
            <person name="Wincker P."/>
            <person name="Jaillon O."/>
            <person name="Roest Crollius H."/>
            <person name="Guiguen Y."/>
        </authorList>
    </citation>
    <scope>NUCLEOTIDE SEQUENCE [LARGE SCALE GENOMIC DNA]</scope>
</reference>
<dbReference type="GO" id="GO:0005886">
    <property type="term" value="C:plasma membrane"/>
    <property type="evidence" value="ECO:0007669"/>
    <property type="project" value="UniProtKB-SubCell"/>
</dbReference>
<evidence type="ECO:0000256" key="8">
    <source>
        <dbReference type="ARBA" id="ARBA00022753"/>
    </source>
</evidence>
<dbReference type="PANTHER" id="PTHR45161:SF2">
    <property type="entry name" value="RAP GUANINE NUCLEOTIDE EXCHANGE FACTOR 2"/>
    <property type="match status" value="1"/>
</dbReference>
<dbReference type="SMART" id="SM00100">
    <property type="entry name" value="cNMP"/>
    <property type="match status" value="1"/>
</dbReference>
<keyword evidence="10" id="KW-0344">Guanine-nucleotide releasing factor</keyword>
<protein>
    <recommendedName>
        <fullName evidence="12">N-terminal Ras-GEF domain-containing protein</fullName>
    </recommendedName>
</protein>
<evidence type="ECO:0000256" key="6">
    <source>
        <dbReference type="ARBA" id="ARBA00022490"/>
    </source>
</evidence>
<dbReference type="InterPro" id="IPR000651">
    <property type="entry name" value="Ras-like_Gua-exchang_fac_N"/>
</dbReference>
<accession>A0A060WGX6</accession>
<feature type="domain" description="N-terminal Ras-GEF" evidence="12">
    <location>
        <begin position="236"/>
        <end position="345"/>
    </location>
</feature>
<evidence type="ECO:0000256" key="11">
    <source>
        <dbReference type="SAM" id="MobiDB-lite"/>
    </source>
</evidence>
<keyword evidence="4" id="KW-0343">GTPase activation</keyword>
<name>A0A060WGX6_ONCMY</name>
<evidence type="ECO:0000256" key="4">
    <source>
        <dbReference type="ARBA" id="ARBA00022468"/>
    </source>
</evidence>
<dbReference type="SUPFAM" id="SSF51206">
    <property type="entry name" value="cAMP-binding domain-like"/>
    <property type="match status" value="1"/>
</dbReference>
<gene>
    <name evidence="13" type="ORF">GSONMT00069842001</name>
</gene>
<sequence>MNPSHELNSLEDYPFLQNNAFVKNSVFATENEPGDMDLSGLPETAVDSEDDDDEEDIERASDPLMSRDIVRDCLEKDPMDRTDDDIEQLLEFMHQLPAFANMTMSVRRELCAVMVFAVVERAGTIVLNDGEEVCLYVELDSWSVILNGSVEVTYPEARPEILCMGNSFGVSPTIEKEYMKGVMKTKVDDCQFVCIAQQDYCCILNQVEKNMQKVEEEGEIVMVKEHRELDRTGTRKGHIVIKGTKERLTMHLVEEHSVVDPTYIEDFLLTYRTFLSSPMVVGNKLLEWFHDPSLRDKVTRVVLLWVNNHFNDFEGDPAMTHFLEEFENNLEREVRVSVKHSMFHI</sequence>
<dbReference type="SUPFAM" id="SSF48366">
    <property type="entry name" value="Ras GEF"/>
    <property type="match status" value="1"/>
</dbReference>
<dbReference type="InterPro" id="IPR023578">
    <property type="entry name" value="Ras_GEF_dom_sf"/>
</dbReference>
<dbReference type="PANTHER" id="PTHR45161">
    <property type="entry name" value="CYTOSKELETON-ASSOCIATED PROTEIN 4"/>
    <property type="match status" value="1"/>
</dbReference>
<keyword evidence="8" id="KW-0967">Endosome</keyword>
<evidence type="ECO:0000313" key="14">
    <source>
        <dbReference type="Proteomes" id="UP000193380"/>
    </source>
</evidence>
<dbReference type="Proteomes" id="UP000193380">
    <property type="component" value="Unassembled WGS sequence"/>
</dbReference>
<comment type="subcellular location">
    <subcellularLocation>
        <location evidence="2">Cell membrane</location>
    </subcellularLocation>
    <subcellularLocation>
        <location evidence="3">Cytoplasm</location>
    </subcellularLocation>
    <subcellularLocation>
        <location evidence="1">Endosome</location>
    </subcellularLocation>
</comment>
<evidence type="ECO:0000256" key="10">
    <source>
        <dbReference type="PROSITE-ProRule" id="PRU00135"/>
    </source>
</evidence>
<evidence type="ECO:0000256" key="5">
    <source>
        <dbReference type="ARBA" id="ARBA00022475"/>
    </source>
</evidence>
<dbReference type="Gene3D" id="1.20.870.10">
    <property type="entry name" value="Son of sevenless (SoS) protein Chain: S domain 1"/>
    <property type="match status" value="1"/>
</dbReference>
<dbReference type="PROSITE" id="PS50212">
    <property type="entry name" value="RASGEF_NTER"/>
    <property type="match status" value="1"/>
</dbReference>
<dbReference type="CDD" id="cd06224">
    <property type="entry name" value="REM"/>
    <property type="match status" value="1"/>
</dbReference>
<dbReference type="STRING" id="8022.A0A060WGX6"/>
<evidence type="ECO:0000256" key="1">
    <source>
        <dbReference type="ARBA" id="ARBA00004177"/>
    </source>
</evidence>
<proteinExistence type="predicted"/>
<reference evidence="13" key="2">
    <citation type="submission" date="2014-03" db="EMBL/GenBank/DDBJ databases">
        <authorList>
            <person name="Genoscope - CEA"/>
        </authorList>
    </citation>
    <scope>NUCLEOTIDE SEQUENCE</scope>
</reference>
<dbReference type="SMART" id="SM00229">
    <property type="entry name" value="RasGEFN"/>
    <property type="match status" value="1"/>
</dbReference>
<keyword evidence="9" id="KW-0472">Membrane</keyword>
<dbReference type="PaxDb" id="8022-A0A060WGX6"/>
<dbReference type="InterPro" id="IPR014710">
    <property type="entry name" value="RmlC-like_jellyroll"/>
</dbReference>
<dbReference type="GO" id="GO:0005085">
    <property type="term" value="F:guanyl-nucleotide exchange factor activity"/>
    <property type="evidence" value="ECO:0007669"/>
    <property type="project" value="UniProtKB-KW"/>
</dbReference>
<keyword evidence="5" id="KW-1003">Cell membrane</keyword>
<keyword evidence="6" id="KW-0963">Cytoplasm</keyword>
<evidence type="ECO:0000256" key="7">
    <source>
        <dbReference type="ARBA" id="ARBA00022553"/>
    </source>
</evidence>
<dbReference type="GO" id="GO:0005768">
    <property type="term" value="C:endosome"/>
    <property type="evidence" value="ECO:0007669"/>
    <property type="project" value="UniProtKB-SubCell"/>
</dbReference>
<evidence type="ECO:0000259" key="12">
    <source>
        <dbReference type="PROSITE" id="PS50212"/>
    </source>
</evidence>
<dbReference type="InterPro" id="IPR018490">
    <property type="entry name" value="cNMP-bd_dom_sf"/>
</dbReference>
<dbReference type="GO" id="GO:0005096">
    <property type="term" value="F:GTPase activator activity"/>
    <property type="evidence" value="ECO:0007669"/>
    <property type="project" value="UniProtKB-KW"/>
</dbReference>
<dbReference type="Gene3D" id="2.60.120.10">
    <property type="entry name" value="Jelly Rolls"/>
    <property type="match status" value="1"/>
</dbReference>
<keyword evidence="7" id="KW-0597">Phosphoprotein</keyword>
<evidence type="ECO:0000256" key="2">
    <source>
        <dbReference type="ARBA" id="ARBA00004236"/>
    </source>
</evidence>
<organism evidence="13 14">
    <name type="scientific">Oncorhynchus mykiss</name>
    <name type="common">Rainbow trout</name>
    <name type="synonym">Salmo gairdneri</name>
    <dbReference type="NCBI Taxonomy" id="8022"/>
    <lineage>
        <taxon>Eukaryota</taxon>
        <taxon>Metazoa</taxon>
        <taxon>Chordata</taxon>
        <taxon>Craniata</taxon>
        <taxon>Vertebrata</taxon>
        <taxon>Euteleostomi</taxon>
        <taxon>Actinopterygii</taxon>
        <taxon>Neopterygii</taxon>
        <taxon>Teleostei</taxon>
        <taxon>Protacanthopterygii</taxon>
        <taxon>Salmoniformes</taxon>
        <taxon>Salmonidae</taxon>
        <taxon>Salmoninae</taxon>
        <taxon>Oncorhynchus</taxon>
    </lineage>
</organism>
<evidence type="ECO:0000256" key="9">
    <source>
        <dbReference type="ARBA" id="ARBA00023136"/>
    </source>
</evidence>
<dbReference type="AlphaFoldDB" id="A0A060WGX6"/>